<dbReference type="AlphaFoldDB" id="A0A1E7JTE5"/>
<feature type="transmembrane region" description="Helical" evidence="7">
    <location>
        <begin position="138"/>
        <end position="161"/>
    </location>
</feature>
<dbReference type="PANTHER" id="PTHR32243:SF18">
    <property type="entry name" value="INNER MEMBRANE ABC TRANSPORTER PERMEASE PROTEIN YCJP"/>
    <property type="match status" value="1"/>
</dbReference>
<dbReference type="GO" id="GO:0005886">
    <property type="term" value="C:plasma membrane"/>
    <property type="evidence" value="ECO:0007669"/>
    <property type="project" value="UniProtKB-SubCell"/>
</dbReference>
<proteinExistence type="inferred from homology"/>
<evidence type="ECO:0000313" key="10">
    <source>
        <dbReference type="Proteomes" id="UP000176087"/>
    </source>
</evidence>
<organism evidence="9 10">
    <name type="scientific">Streptomyces abyssalis</name>
    <dbReference type="NCBI Taxonomy" id="933944"/>
    <lineage>
        <taxon>Bacteria</taxon>
        <taxon>Bacillati</taxon>
        <taxon>Actinomycetota</taxon>
        <taxon>Actinomycetes</taxon>
        <taxon>Kitasatosporales</taxon>
        <taxon>Streptomycetaceae</taxon>
        <taxon>Streptomyces</taxon>
    </lineage>
</organism>
<dbReference type="Gene3D" id="1.10.3720.10">
    <property type="entry name" value="MetI-like"/>
    <property type="match status" value="1"/>
</dbReference>
<feature type="transmembrane region" description="Helical" evidence="7">
    <location>
        <begin position="105"/>
        <end position="126"/>
    </location>
</feature>
<dbReference type="Proteomes" id="UP000176087">
    <property type="component" value="Unassembled WGS sequence"/>
</dbReference>
<evidence type="ECO:0000256" key="3">
    <source>
        <dbReference type="ARBA" id="ARBA00022475"/>
    </source>
</evidence>
<dbReference type="OrthoDB" id="3569827at2"/>
<keyword evidence="5 7" id="KW-1133">Transmembrane helix</keyword>
<comment type="caution">
    <text evidence="9">The sequence shown here is derived from an EMBL/GenBank/DDBJ whole genome shotgun (WGS) entry which is preliminary data.</text>
</comment>
<feature type="transmembrane region" description="Helical" evidence="7">
    <location>
        <begin position="182"/>
        <end position="204"/>
    </location>
</feature>
<keyword evidence="4 7" id="KW-0812">Transmembrane</keyword>
<dbReference type="PATRIC" id="fig|933944.5.peg.5007"/>
<feature type="transmembrane region" description="Helical" evidence="7">
    <location>
        <begin position="243"/>
        <end position="262"/>
    </location>
</feature>
<dbReference type="RefSeq" id="WP_070009597.1">
    <property type="nucleotide sequence ID" value="NZ_LJGS01000037.1"/>
</dbReference>
<evidence type="ECO:0000256" key="2">
    <source>
        <dbReference type="ARBA" id="ARBA00022448"/>
    </source>
</evidence>
<evidence type="ECO:0000256" key="4">
    <source>
        <dbReference type="ARBA" id="ARBA00022692"/>
    </source>
</evidence>
<dbReference type="EMBL" id="LJGT01000037">
    <property type="protein sequence ID" value="OEU92174.1"/>
    <property type="molecule type" value="Genomic_DNA"/>
</dbReference>
<evidence type="ECO:0000256" key="1">
    <source>
        <dbReference type="ARBA" id="ARBA00004651"/>
    </source>
</evidence>
<dbReference type="CDD" id="cd06261">
    <property type="entry name" value="TM_PBP2"/>
    <property type="match status" value="1"/>
</dbReference>
<gene>
    <name evidence="9" type="ORF">AN215_07225</name>
</gene>
<evidence type="ECO:0000256" key="6">
    <source>
        <dbReference type="ARBA" id="ARBA00023136"/>
    </source>
</evidence>
<accession>A0A1E7JTE5</accession>
<keyword evidence="2 7" id="KW-0813">Transport</keyword>
<protein>
    <submittedName>
        <fullName evidence="9">ABC transporter permease</fullName>
    </submittedName>
</protein>
<dbReference type="SUPFAM" id="SSF161098">
    <property type="entry name" value="MetI-like"/>
    <property type="match status" value="1"/>
</dbReference>
<evidence type="ECO:0000256" key="5">
    <source>
        <dbReference type="ARBA" id="ARBA00022989"/>
    </source>
</evidence>
<name>A0A1E7JTE5_9ACTN</name>
<dbReference type="GO" id="GO:0055085">
    <property type="term" value="P:transmembrane transport"/>
    <property type="evidence" value="ECO:0007669"/>
    <property type="project" value="InterPro"/>
</dbReference>
<reference evidence="9 10" key="1">
    <citation type="journal article" date="2016" name="Front. Microbiol.">
        <title>Comparative Genomics Analysis of Streptomyces Species Reveals Their Adaptation to the Marine Environment and Their Diversity at the Genomic Level.</title>
        <authorList>
            <person name="Tian X."/>
            <person name="Zhang Z."/>
            <person name="Yang T."/>
            <person name="Chen M."/>
            <person name="Li J."/>
            <person name="Chen F."/>
            <person name="Yang J."/>
            <person name="Li W."/>
            <person name="Zhang B."/>
            <person name="Zhang Z."/>
            <person name="Wu J."/>
            <person name="Zhang C."/>
            <person name="Long L."/>
            <person name="Xiao J."/>
        </authorList>
    </citation>
    <scope>NUCLEOTIDE SEQUENCE [LARGE SCALE GENOMIC DNA]</scope>
    <source>
        <strain evidence="9 10">SCSIO 10390</strain>
    </source>
</reference>
<dbReference type="InterPro" id="IPR000515">
    <property type="entry name" value="MetI-like"/>
</dbReference>
<comment type="similarity">
    <text evidence="7">Belongs to the binding-protein-dependent transport system permease family.</text>
</comment>
<evidence type="ECO:0000256" key="7">
    <source>
        <dbReference type="RuleBase" id="RU363032"/>
    </source>
</evidence>
<keyword evidence="3" id="KW-1003">Cell membrane</keyword>
<sequence>MRRRTDAAYYAAMLGLVAVFAFPLVWVASLSLKTGPEVLRSPPSLLPQDPQWANYAHVLETTPIGRYLLNSVILVAAGVVGALLLSVPAAYALSRFRGRMRGPRAFTRAVLAAQLLSPLIIAVPVYRVFVTLGLINDYVGLVLVYIAVTAPFLTWFLKNYLDTIPTELDEAGRVDGCSRLRALVLLVLPAAKPGLVSAGIVAGVTTWSQFVLPFILVDSPDLAPVSVGVVNLQSTSGEITTQYLAAGCMLAVAPVIVVFAFLQRHIVGALTAGAVKT</sequence>
<keyword evidence="6 7" id="KW-0472">Membrane</keyword>
<keyword evidence="10" id="KW-1185">Reference proteome</keyword>
<feature type="domain" description="ABC transmembrane type-1" evidence="8">
    <location>
        <begin position="68"/>
        <end position="262"/>
    </location>
</feature>
<dbReference type="Pfam" id="PF00528">
    <property type="entry name" value="BPD_transp_1"/>
    <property type="match status" value="1"/>
</dbReference>
<dbReference type="PANTHER" id="PTHR32243">
    <property type="entry name" value="MALTOSE TRANSPORT SYSTEM PERMEASE-RELATED"/>
    <property type="match status" value="1"/>
</dbReference>
<feature type="transmembrane region" description="Helical" evidence="7">
    <location>
        <begin position="67"/>
        <end position="93"/>
    </location>
</feature>
<evidence type="ECO:0000313" key="9">
    <source>
        <dbReference type="EMBL" id="OEU92174.1"/>
    </source>
</evidence>
<dbReference type="STRING" id="933944.AN215_07225"/>
<evidence type="ECO:0000259" key="8">
    <source>
        <dbReference type="PROSITE" id="PS50928"/>
    </source>
</evidence>
<dbReference type="InterPro" id="IPR035906">
    <property type="entry name" value="MetI-like_sf"/>
</dbReference>
<comment type="subcellular location">
    <subcellularLocation>
        <location evidence="1 7">Cell membrane</location>
        <topology evidence="1 7">Multi-pass membrane protein</topology>
    </subcellularLocation>
</comment>
<feature type="transmembrane region" description="Helical" evidence="7">
    <location>
        <begin position="7"/>
        <end position="28"/>
    </location>
</feature>
<dbReference type="InterPro" id="IPR050901">
    <property type="entry name" value="BP-dep_ABC_trans_perm"/>
</dbReference>
<dbReference type="PROSITE" id="PS50928">
    <property type="entry name" value="ABC_TM1"/>
    <property type="match status" value="1"/>
</dbReference>